<dbReference type="Proteomes" id="UP001549749">
    <property type="component" value="Unassembled WGS sequence"/>
</dbReference>
<evidence type="ECO:0000256" key="1">
    <source>
        <dbReference type="SAM" id="MobiDB-lite"/>
    </source>
</evidence>
<dbReference type="RefSeq" id="WP_354659929.1">
    <property type="nucleotide sequence ID" value="NZ_JBEXAC010000001.1"/>
</dbReference>
<gene>
    <name evidence="3" type="ORF">ABR189_07910</name>
</gene>
<reference evidence="3 4" key="1">
    <citation type="submission" date="2024-06" db="EMBL/GenBank/DDBJ databases">
        <title>Chitinophaga defluvii sp. nov., isolated from municipal sewage.</title>
        <authorList>
            <person name="Zhang L."/>
        </authorList>
    </citation>
    <scope>NUCLEOTIDE SEQUENCE [LARGE SCALE GENOMIC DNA]</scope>
    <source>
        <strain evidence="3 4">H8</strain>
    </source>
</reference>
<keyword evidence="2" id="KW-0732">Signal</keyword>
<name>A0ABV2T2N0_9BACT</name>
<evidence type="ECO:0000313" key="3">
    <source>
        <dbReference type="EMBL" id="MET6997291.1"/>
    </source>
</evidence>
<keyword evidence="4" id="KW-1185">Reference proteome</keyword>
<evidence type="ECO:0008006" key="5">
    <source>
        <dbReference type="Google" id="ProtNLM"/>
    </source>
</evidence>
<sequence length="183" mass="19254">MRKQILIPAAALIIMSGMASCGNKAKTADTQETTATTTPESAAPTPVGNQPLSYVVKISPDSAILGKKGEAFIKFEDGNAIALQDADGKSTGTEVTIKMSITNRSKLDNKTYFTVEFSNARLELDNGTAITYKTSDGTTNPEAESTSQASVIFDVPAGAKPAKLSLFLDGTRVSTGISLEEKK</sequence>
<dbReference type="PROSITE" id="PS51257">
    <property type="entry name" value="PROKAR_LIPOPROTEIN"/>
    <property type="match status" value="1"/>
</dbReference>
<feature type="chain" id="PRO_5045178518" description="DUF4352 domain-containing protein" evidence="2">
    <location>
        <begin position="22"/>
        <end position="183"/>
    </location>
</feature>
<feature type="signal peptide" evidence="2">
    <location>
        <begin position="1"/>
        <end position="21"/>
    </location>
</feature>
<accession>A0ABV2T2N0</accession>
<evidence type="ECO:0000256" key="2">
    <source>
        <dbReference type="SAM" id="SignalP"/>
    </source>
</evidence>
<feature type="region of interest" description="Disordered" evidence="1">
    <location>
        <begin position="25"/>
        <end position="51"/>
    </location>
</feature>
<evidence type="ECO:0000313" key="4">
    <source>
        <dbReference type="Proteomes" id="UP001549749"/>
    </source>
</evidence>
<dbReference type="EMBL" id="JBEXAC010000001">
    <property type="protein sequence ID" value="MET6997291.1"/>
    <property type="molecule type" value="Genomic_DNA"/>
</dbReference>
<feature type="compositionally biased region" description="Low complexity" evidence="1">
    <location>
        <begin position="28"/>
        <end position="46"/>
    </location>
</feature>
<protein>
    <recommendedName>
        <fullName evidence="5">DUF4352 domain-containing protein</fullName>
    </recommendedName>
</protein>
<comment type="caution">
    <text evidence="3">The sequence shown here is derived from an EMBL/GenBank/DDBJ whole genome shotgun (WGS) entry which is preliminary data.</text>
</comment>
<proteinExistence type="predicted"/>
<organism evidence="3 4">
    <name type="scientific">Chitinophaga defluvii</name>
    <dbReference type="NCBI Taxonomy" id="3163343"/>
    <lineage>
        <taxon>Bacteria</taxon>
        <taxon>Pseudomonadati</taxon>
        <taxon>Bacteroidota</taxon>
        <taxon>Chitinophagia</taxon>
        <taxon>Chitinophagales</taxon>
        <taxon>Chitinophagaceae</taxon>
        <taxon>Chitinophaga</taxon>
    </lineage>
</organism>